<feature type="transmembrane region" description="Helical" evidence="1">
    <location>
        <begin position="12"/>
        <end position="33"/>
    </location>
</feature>
<dbReference type="EMBL" id="JACIIV010000041">
    <property type="protein sequence ID" value="MBB6229301.1"/>
    <property type="molecule type" value="Genomic_DNA"/>
</dbReference>
<dbReference type="AlphaFoldDB" id="A0A841LC74"/>
<comment type="caution">
    <text evidence="2">The sequence shown here is derived from an EMBL/GenBank/DDBJ whole genome shotgun (WGS) entry which is preliminary data.</text>
</comment>
<gene>
    <name evidence="2" type="ORF">FHS79_003502</name>
</gene>
<protein>
    <submittedName>
        <fullName evidence="2">CBS-domain-containing membrane protein</fullName>
    </submittedName>
</protein>
<sequence>MPNALRTISRIVATVVGGYAATAGGVALASMMLVLLSCMARSEAVLLTSMIGFIAYAAIIIWGWAEQRMARLWAVLGGAALASHVGAMMLATLLPPLAGT</sequence>
<feature type="transmembrane region" description="Helical" evidence="1">
    <location>
        <begin position="72"/>
        <end position="94"/>
    </location>
</feature>
<dbReference type="Proteomes" id="UP000538147">
    <property type="component" value="Unassembled WGS sequence"/>
</dbReference>
<keyword evidence="1" id="KW-1133">Transmembrane helix</keyword>
<keyword evidence="1" id="KW-0812">Transmembrane</keyword>
<keyword evidence="3" id="KW-1185">Reference proteome</keyword>
<evidence type="ECO:0000256" key="1">
    <source>
        <dbReference type="SAM" id="Phobius"/>
    </source>
</evidence>
<reference evidence="2 3" key="1">
    <citation type="submission" date="2020-08" db="EMBL/GenBank/DDBJ databases">
        <title>Genomic Encyclopedia of Type Strains, Phase IV (KMG-IV): sequencing the most valuable type-strain genomes for metagenomic binning, comparative biology and taxonomic classification.</title>
        <authorList>
            <person name="Goeker M."/>
        </authorList>
    </citation>
    <scope>NUCLEOTIDE SEQUENCE [LARGE SCALE GENOMIC DNA]</scope>
    <source>
        <strain evidence="2 3">DSM 102189</strain>
    </source>
</reference>
<name>A0A841LC74_9SPHN</name>
<proteinExistence type="predicted"/>
<evidence type="ECO:0000313" key="2">
    <source>
        <dbReference type="EMBL" id="MBB6229301.1"/>
    </source>
</evidence>
<accession>A0A841LC74</accession>
<dbReference type="RefSeq" id="WP_184202891.1">
    <property type="nucleotide sequence ID" value="NZ_JACIIV010000041.1"/>
</dbReference>
<evidence type="ECO:0000313" key="3">
    <source>
        <dbReference type="Proteomes" id="UP000538147"/>
    </source>
</evidence>
<feature type="transmembrane region" description="Helical" evidence="1">
    <location>
        <begin position="45"/>
        <end position="65"/>
    </location>
</feature>
<organism evidence="2 3">
    <name type="scientific">Polymorphobacter multimanifer</name>
    <dbReference type="NCBI Taxonomy" id="1070431"/>
    <lineage>
        <taxon>Bacteria</taxon>
        <taxon>Pseudomonadati</taxon>
        <taxon>Pseudomonadota</taxon>
        <taxon>Alphaproteobacteria</taxon>
        <taxon>Sphingomonadales</taxon>
        <taxon>Sphingosinicellaceae</taxon>
        <taxon>Polymorphobacter</taxon>
    </lineage>
</organism>
<keyword evidence="1" id="KW-0472">Membrane</keyword>